<proteinExistence type="inferred from homology"/>
<feature type="transmembrane region" description="Helical" evidence="11">
    <location>
        <begin position="155"/>
        <end position="175"/>
    </location>
</feature>
<dbReference type="PANTHER" id="PTHR10585">
    <property type="entry name" value="ER LUMEN PROTEIN RETAINING RECEPTOR"/>
    <property type="match status" value="1"/>
</dbReference>
<evidence type="ECO:0000256" key="2">
    <source>
        <dbReference type="ARBA" id="ARBA00010120"/>
    </source>
</evidence>
<evidence type="ECO:0000256" key="7">
    <source>
        <dbReference type="ARBA" id="ARBA00022927"/>
    </source>
</evidence>
<dbReference type="RefSeq" id="XP_026190334.1">
    <property type="nucleotide sequence ID" value="XM_026334549.1"/>
</dbReference>
<dbReference type="GO" id="GO:0015031">
    <property type="term" value="P:protein transport"/>
    <property type="evidence" value="ECO:0007669"/>
    <property type="project" value="UniProtKB-KW"/>
</dbReference>
<sequence>MDIWLFILGYLIHFVASCILTYKVFQQRTIYGLSFDTQLCFLASTVSRCIWSLDTRLVETWLAYLELGLSTFMSILLTYLMWSFRYTHTKQMILPLRAYVLIPASMLVAFFIHPSRSWITVQILVAFSIYLEAIALLPQLYFLRRMLEVEPLTSHYVGLLVVSRVIRLFFWVTLYLQGEHFVGLFLADLLHSVLAADYFVMWCRKLRHGGTLIYKGRV</sequence>
<evidence type="ECO:0000256" key="3">
    <source>
        <dbReference type="ARBA" id="ARBA00022448"/>
    </source>
</evidence>
<dbReference type="GO" id="GO:0005789">
    <property type="term" value="C:endoplasmic reticulum membrane"/>
    <property type="evidence" value="ECO:0007669"/>
    <property type="project" value="UniProtKB-SubCell"/>
</dbReference>
<feature type="transmembrane region" description="Helical" evidence="11">
    <location>
        <begin position="119"/>
        <end position="143"/>
    </location>
</feature>
<keyword evidence="3" id="KW-0813">Transport</keyword>
<feature type="transmembrane region" description="Helical" evidence="11">
    <location>
        <begin position="181"/>
        <end position="200"/>
    </location>
</feature>
<dbReference type="Pfam" id="PF00810">
    <property type="entry name" value="ER_lumen_recept"/>
    <property type="match status" value="1"/>
</dbReference>
<evidence type="ECO:0000256" key="11">
    <source>
        <dbReference type="SAM" id="Phobius"/>
    </source>
</evidence>
<dbReference type="GeneID" id="34620402"/>
<dbReference type="InterPro" id="IPR000133">
    <property type="entry name" value="ER_ret_rcpt"/>
</dbReference>
<dbReference type="PRINTS" id="PR00660">
    <property type="entry name" value="ERLUMENR"/>
</dbReference>
<evidence type="ECO:0000256" key="10">
    <source>
        <dbReference type="ARBA" id="ARBA00023170"/>
    </source>
</evidence>
<dbReference type="GO" id="GO:0046923">
    <property type="term" value="F:ER retention sequence binding"/>
    <property type="evidence" value="ECO:0007669"/>
    <property type="project" value="InterPro"/>
</dbReference>
<evidence type="ECO:0000256" key="9">
    <source>
        <dbReference type="ARBA" id="ARBA00023136"/>
    </source>
</evidence>
<evidence type="ECO:0000256" key="8">
    <source>
        <dbReference type="ARBA" id="ARBA00022989"/>
    </source>
</evidence>
<name>A0A6P6RS07_9EIME</name>
<comment type="similarity">
    <text evidence="2">Belongs to the ERD2 family.</text>
</comment>
<evidence type="ECO:0000256" key="4">
    <source>
        <dbReference type="ARBA" id="ARBA00022692"/>
    </source>
</evidence>
<keyword evidence="4 11" id="KW-0812">Transmembrane</keyword>
<keyword evidence="10 13" id="KW-0675">Receptor</keyword>
<dbReference type="GO" id="GO:0006621">
    <property type="term" value="P:protein retention in ER lumen"/>
    <property type="evidence" value="ECO:0007669"/>
    <property type="project" value="InterPro"/>
</dbReference>
<protein>
    <submittedName>
        <fullName evidence="13">ER lumen protein-retaining receptor 1</fullName>
    </submittedName>
</protein>
<keyword evidence="5" id="KW-0256">Endoplasmic reticulum</keyword>
<evidence type="ECO:0000256" key="1">
    <source>
        <dbReference type="ARBA" id="ARBA00004477"/>
    </source>
</evidence>
<evidence type="ECO:0000313" key="13">
    <source>
        <dbReference type="RefSeq" id="XP_026190334.1"/>
    </source>
</evidence>
<evidence type="ECO:0000313" key="12">
    <source>
        <dbReference type="Proteomes" id="UP000515125"/>
    </source>
</evidence>
<organism evidence="12 13">
    <name type="scientific">Cyclospora cayetanensis</name>
    <dbReference type="NCBI Taxonomy" id="88456"/>
    <lineage>
        <taxon>Eukaryota</taxon>
        <taxon>Sar</taxon>
        <taxon>Alveolata</taxon>
        <taxon>Apicomplexa</taxon>
        <taxon>Conoidasida</taxon>
        <taxon>Coccidia</taxon>
        <taxon>Eucoccidiorida</taxon>
        <taxon>Eimeriorina</taxon>
        <taxon>Eimeriidae</taxon>
        <taxon>Cyclospora</taxon>
    </lineage>
</organism>
<keyword evidence="6" id="KW-0931">ER-Golgi transport</keyword>
<keyword evidence="9 11" id="KW-0472">Membrane</keyword>
<reference evidence="13" key="1">
    <citation type="submission" date="2025-08" db="UniProtKB">
        <authorList>
            <consortium name="RefSeq"/>
        </authorList>
    </citation>
    <scope>IDENTIFICATION</scope>
</reference>
<keyword evidence="7" id="KW-0653">Protein transport</keyword>
<evidence type="ECO:0000256" key="5">
    <source>
        <dbReference type="ARBA" id="ARBA00022824"/>
    </source>
</evidence>
<dbReference type="Proteomes" id="UP000515125">
    <property type="component" value="Unplaced"/>
</dbReference>
<dbReference type="GO" id="GO:0016192">
    <property type="term" value="P:vesicle-mediated transport"/>
    <property type="evidence" value="ECO:0007669"/>
    <property type="project" value="UniProtKB-KW"/>
</dbReference>
<evidence type="ECO:0000256" key="6">
    <source>
        <dbReference type="ARBA" id="ARBA00022892"/>
    </source>
</evidence>
<keyword evidence="8 11" id="KW-1133">Transmembrane helix</keyword>
<feature type="transmembrane region" description="Helical" evidence="11">
    <location>
        <begin position="61"/>
        <end position="82"/>
    </location>
</feature>
<feature type="transmembrane region" description="Helical" evidence="11">
    <location>
        <begin position="7"/>
        <end position="25"/>
    </location>
</feature>
<gene>
    <name evidence="13" type="primary">LOC34620402</name>
</gene>
<comment type="subcellular location">
    <subcellularLocation>
        <location evidence="1">Endoplasmic reticulum membrane</location>
        <topology evidence="1">Multi-pass membrane protein</topology>
    </subcellularLocation>
</comment>
<dbReference type="AlphaFoldDB" id="A0A6P6RS07"/>
<accession>A0A6P6RS07</accession>
<feature type="transmembrane region" description="Helical" evidence="11">
    <location>
        <begin position="94"/>
        <end position="113"/>
    </location>
</feature>
<keyword evidence="12" id="KW-1185">Reference proteome</keyword>
<dbReference type="OrthoDB" id="7694678at2759"/>